<reference evidence="4 5" key="1">
    <citation type="submission" date="2020-10" db="EMBL/GenBank/DDBJ databases">
        <title>Complete genome sequence of Paludibaculum fermentans P105T, a facultatively anaerobic acidobacterium capable of dissimilatory Fe(III) reduction.</title>
        <authorList>
            <person name="Dedysh S.N."/>
            <person name="Beletsky A.V."/>
            <person name="Kulichevskaya I.S."/>
            <person name="Mardanov A.V."/>
            <person name="Ravin N.V."/>
        </authorList>
    </citation>
    <scope>NUCLEOTIDE SEQUENCE [LARGE SCALE GENOMIC DNA]</scope>
    <source>
        <strain evidence="4 5">P105</strain>
    </source>
</reference>
<dbReference type="GO" id="GO:0000166">
    <property type="term" value="F:nucleotide binding"/>
    <property type="evidence" value="ECO:0007669"/>
    <property type="project" value="InterPro"/>
</dbReference>
<dbReference type="Pfam" id="PF01408">
    <property type="entry name" value="GFO_IDH_MocA"/>
    <property type="match status" value="1"/>
</dbReference>
<dbReference type="Pfam" id="PF02894">
    <property type="entry name" value="GFO_IDH_MocA_C"/>
    <property type="match status" value="1"/>
</dbReference>
<evidence type="ECO:0000259" key="3">
    <source>
        <dbReference type="Pfam" id="PF02894"/>
    </source>
</evidence>
<evidence type="ECO:0000259" key="2">
    <source>
        <dbReference type="Pfam" id="PF01408"/>
    </source>
</evidence>
<keyword evidence="1" id="KW-0560">Oxidoreductase</keyword>
<feature type="domain" description="Gfo/Idh/MocA-like oxidoreductase C-terminal" evidence="3">
    <location>
        <begin position="212"/>
        <end position="388"/>
    </location>
</feature>
<evidence type="ECO:0000256" key="1">
    <source>
        <dbReference type="ARBA" id="ARBA00023002"/>
    </source>
</evidence>
<accession>A0A7S7NSW7</accession>
<dbReference type="Gene3D" id="3.30.360.10">
    <property type="entry name" value="Dihydrodipicolinate Reductase, domain 2"/>
    <property type="match status" value="1"/>
</dbReference>
<dbReference type="AlphaFoldDB" id="A0A7S7NSW7"/>
<dbReference type="GO" id="GO:0016491">
    <property type="term" value="F:oxidoreductase activity"/>
    <property type="evidence" value="ECO:0007669"/>
    <property type="project" value="UniProtKB-KW"/>
</dbReference>
<dbReference type="PANTHER" id="PTHR43818">
    <property type="entry name" value="BCDNA.GH03377"/>
    <property type="match status" value="1"/>
</dbReference>
<dbReference type="InterPro" id="IPR050463">
    <property type="entry name" value="Gfo/Idh/MocA_oxidrdct_glycsds"/>
</dbReference>
<dbReference type="SUPFAM" id="SSF55347">
    <property type="entry name" value="Glyceraldehyde-3-phosphate dehydrogenase-like, C-terminal domain"/>
    <property type="match status" value="1"/>
</dbReference>
<evidence type="ECO:0000313" key="4">
    <source>
        <dbReference type="EMBL" id="QOY89195.1"/>
    </source>
</evidence>
<dbReference type="RefSeq" id="WP_194450857.1">
    <property type="nucleotide sequence ID" value="NZ_CP063849.1"/>
</dbReference>
<dbReference type="InterPro" id="IPR004104">
    <property type="entry name" value="Gfo/Idh/MocA-like_OxRdtase_C"/>
</dbReference>
<dbReference type="KEGG" id="pfer:IRI77_04335"/>
<proteinExistence type="predicted"/>
<feature type="domain" description="Gfo/Idh/MocA-like oxidoreductase N-terminal" evidence="2">
    <location>
        <begin position="26"/>
        <end position="149"/>
    </location>
</feature>
<gene>
    <name evidence="4" type="ORF">IRI77_04335</name>
</gene>
<protein>
    <submittedName>
        <fullName evidence="4">Gfo/Idh/MocA family oxidoreductase</fullName>
    </submittedName>
</protein>
<keyword evidence="5" id="KW-1185">Reference proteome</keyword>
<dbReference type="InterPro" id="IPR000683">
    <property type="entry name" value="Gfo/Idh/MocA-like_OxRdtase_N"/>
</dbReference>
<sequence length="398" mass="43889">MPLNRRVFLMGAAAAAQRLYAADKISLGVIGSGGRGTFVMGVFQKDPSLRVGAVCDVYEPNLERALSEAAKAQGGAAPKAYRNYHQLLDDKSLDAVLIATPEHWHHRMVLDALAAGKDVYVEKPLCHTPQQGVELVEAEKRSKNIIQVGMQRRSYDLYQEGRRVVAAGTLGDVRMVRSWWLNTQLGGEKVAQLKGPLDWDQWLGSAAKRPLDPDIFSRWRLYGEFAGGIVADQGAHVFDGIHMLMGAGAPLAVTAAAGRPHAASGDTPESVVVTAEYPEDFIGVFTINYAAMRYKSRYDQMNHLDGGKARMDIGREDFRVFAQGGEETPILEKRSEKGFGWATDLHVRNFLDCVRTRKAPAAPMWLGFQAALVVQLANLSLKNGRRMKWNRATNQVEV</sequence>
<dbReference type="SUPFAM" id="SSF51735">
    <property type="entry name" value="NAD(P)-binding Rossmann-fold domains"/>
    <property type="match status" value="1"/>
</dbReference>
<dbReference type="PANTHER" id="PTHR43818:SF11">
    <property type="entry name" value="BCDNA.GH03377"/>
    <property type="match status" value="1"/>
</dbReference>
<organism evidence="4 5">
    <name type="scientific">Paludibaculum fermentans</name>
    <dbReference type="NCBI Taxonomy" id="1473598"/>
    <lineage>
        <taxon>Bacteria</taxon>
        <taxon>Pseudomonadati</taxon>
        <taxon>Acidobacteriota</taxon>
        <taxon>Terriglobia</taxon>
        <taxon>Bryobacterales</taxon>
        <taxon>Bryobacteraceae</taxon>
        <taxon>Paludibaculum</taxon>
    </lineage>
</organism>
<dbReference type="Proteomes" id="UP000593892">
    <property type="component" value="Chromosome"/>
</dbReference>
<dbReference type="Gene3D" id="3.40.50.720">
    <property type="entry name" value="NAD(P)-binding Rossmann-like Domain"/>
    <property type="match status" value="1"/>
</dbReference>
<evidence type="ECO:0000313" key="5">
    <source>
        <dbReference type="Proteomes" id="UP000593892"/>
    </source>
</evidence>
<name>A0A7S7NSW7_PALFE</name>
<dbReference type="EMBL" id="CP063849">
    <property type="protein sequence ID" value="QOY89195.1"/>
    <property type="molecule type" value="Genomic_DNA"/>
</dbReference>
<dbReference type="InterPro" id="IPR036291">
    <property type="entry name" value="NAD(P)-bd_dom_sf"/>
</dbReference>